<feature type="compositionally biased region" description="Polar residues" evidence="6">
    <location>
        <begin position="67"/>
        <end position="82"/>
    </location>
</feature>
<accession>A0A093XWD9</accession>
<comment type="caution">
    <text evidence="8">The sequence shown here is derived from an EMBL/GenBank/DDBJ whole genome shotgun (WGS) entry which is preliminary data.</text>
</comment>
<comment type="similarity">
    <text evidence="5">Belongs to the MATALPHA1 family.</text>
</comment>
<evidence type="ECO:0000259" key="7">
    <source>
        <dbReference type="PROSITE" id="PS51325"/>
    </source>
</evidence>
<dbReference type="EMBL" id="JPOX01000009">
    <property type="protein sequence ID" value="KFX49558.1"/>
    <property type="molecule type" value="Genomic_DNA"/>
</dbReference>
<evidence type="ECO:0000256" key="3">
    <source>
        <dbReference type="ARBA" id="ARBA00023163"/>
    </source>
</evidence>
<evidence type="ECO:0000256" key="2">
    <source>
        <dbReference type="ARBA" id="ARBA00023125"/>
    </source>
</evidence>
<dbReference type="InterPro" id="IPR006856">
    <property type="entry name" value="MATalpha_HMGbox"/>
</dbReference>
<reference evidence="8" key="1">
    <citation type="journal article" date="2014" name="PLoS Genet.">
        <title>Signature Gene Expression Reveals Novel Clues to the Molecular Mechanisms of Dimorphic Transition in Penicillium marneffei.</title>
        <authorList>
            <person name="Yang E."/>
            <person name="Wang G."/>
            <person name="Cai J."/>
            <person name="Woo P.C."/>
            <person name="Lau S.K."/>
            <person name="Yuen K.-Y."/>
            <person name="Chow W.-N."/>
            <person name="Lin X."/>
        </authorList>
    </citation>
    <scope>NUCLEOTIDE SEQUENCE [LARGE SCALE GENOMIC DNA]</scope>
    <source>
        <strain evidence="8">PM1</strain>
    </source>
</reference>
<organism evidence="8">
    <name type="scientific">Talaromyces marneffei PM1</name>
    <dbReference type="NCBI Taxonomy" id="1077442"/>
    <lineage>
        <taxon>Eukaryota</taxon>
        <taxon>Fungi</taxon>
        <taxon>Dikarya</taxon>
        <taxon>Ascomycota</taxon>
        <taxon>Pezizomycotina</taxon>
        <taxon>Eurotiomycetes</taxon>
        <taxon>Eurotiomycetidae</taxon>
        <taxon>Eurotiales</taxon>
        <taxon>Trichocomaceae</taxon>
        <taxon>Talaromyces</taxon>
        <taxon>Talaromyces sect. Talaromyces</taxon>
    </lineage>
</organism>
<dbReference type="HOGENOM" id="CLU_051375_0_0_1"/>
<keyword evidence="3 5" id="KW-0804">Transcription</keyword>
<name>A0A093XWD9_TALMA</name>
<evidence type="ECO:0000256" key="6">
    <source>
        <dbReference type="SAM" id="MobiDB-lite"/>
    </source>
</evidence>
<keyword evidence="4 5" id="KW-0539">Nucleus</keyword>
<keyword evidence="2 5" id="KW-0238">DNA-binding</keyword>
<dbReference type="AlphaFoldDB" id="A0A093XWD9"/>
<dbReference type="GO" id="GO:0008301">
    <property type="term" value="F:DNA binding, bending"/>
    <property type="evidence" value="ECO:0007669"/>
    <property type="project" value="InterPro"/>
</dbReference>
<feature type="region of interest" description="Disordered" evidence="6">
    <location>
        <begin position="67"/>
        <end position="87"/>
    </location>
</feature>
<dbReference type="Pfam" id="PF04769">
    <property type="entry name" value="MATalpha_HMGbox"/>
    <property type="match status" value="1"/>
</dbReference>
<protein>
    <submittedName>
        <fullName evidence="8">Mating-type protein MAT-1</fullName>
    </submittedName>
</protein>
<feature type="domain" description="Alpha box" evidence="7">
    <location>
        <begin position="91"/>
        <end position="146"/>
    </location>
</feature>
<gene>
    <name evidence="8" type="ORF">GQ26_0091760</name>
</gene>
<proteinExistence type="inferred from homology"/>
<keyword evidence="1 5" id="KW-0805">Transcription regulation</keyword>
<evidence type="ECO:0000313" key="8">
    <source>
        <dbReference type="EMBL" id="KFX49558.1"/>
    </source>
</evidence>
<dbReference type="GO" id="GO:0005634">
    <property type="term" value="C:nucleus"/>
    <property type="evidence" value="ECO:0007669"/>
    <property type="project" value="UniProtKB-SubCell"/>
</dbReference>
<evidence type="ECO:0000256" key="1">
    <source>
        <dbReference type="ARBA" id="ARBA00023015"/>
    </source>
</evidence>
<sequence length="348" mass="39183">MTTGLFPTADLNPLQRAFNLFLLGLPSSDLNHLVNFVRHSDEVERLSYQDDFMRQTTDVVTAISTEEQVPSSPASSVGSTRTIRGKQTGEKKLRPLNSFIAYRSFYSTMFPEVTQKTKSGIIKDLWQADPYKGKWAILAKAYSIIRDDHRTEVSLDTFLELTVPFIGLIQPEDYLGIIGCQLVKIDDQYIIQKISPARHNLSEVATNYSVEDVLNYCYERGYVDVQHTDHSETTSQVSFAAQPNSNIRTDHGAIVLDNVNRLMQYVPVQNSAEHCQVSTSALLGVRIPTQTQGDLLKNINIKVADLRQHNNGDPDLYAPFNPTVQGFPTYDPMAHDPFDAFNITDMPY</sequence>
<comment type="subcellular location">
    <subcellularLocation>
        <location evidence="5">Nucleus</location>
    </subcellularLocation>
</comment>
<evidence type="ECO:0000256" key="5">
    <source>
        <dbReference type="RuleBase" id="RU003516"/>
    </source>
</evidence>
<dbReference type="GO" id="GO:0045895">
    <property type="term" value="P:positive regulation of mating-type specific transcription, DNA-templated"/>
    <property type="evidence" value="ECO:0007669"/>
    <property type="project" value="InterPro"/>
</dbReference>
<evidence type="ECO:0000256" key="4">
    <source>
        <dbReference type="ARBA" id="ARBA00023242"/>
    </source>
</evidence>
<dbReference type="PROSITE" id="PS51325">
    <property type="entry name" value="ALPHA_BOX"/>
    <property type="match status" value="1"/>
</dbReference>